<reference evidence="3 4" key="1">
    <citation type="submission" date="2017-02" db="EMBL/GenBank/DDBJ databases">
        <authorList>
            <person name="Peterson S.W."/>
        </authorList>
    </citation>
    <scope>NUCLEOTIDE SEQUENCE [LARGE SCALE GENOMIC DNA]</scope>
    <source>
        <strain evidence="3 4">B Ar 00.02</strain>
    </source>
</reference>
<feature type="compositionally biased region" description="Pro residues" evidence="1">
    <location>
        <begin position="676"/>
        <end position="691"/>
    </location>
</feature>
<dbReference type="GO" id="GO:0004519">
    <property type="term" value="F:endonuclease activity"/>
    <property type="evidence" value="ECO:0007669"/>
    <property type="project" value="InterPro"/>
</dbReference>
<dbReference type="EMBL" id="FUHW01000038">
    <property type="protein sequence ID" value="SJM69664.1"/>
    <property type="molecule type" value="Genomic_DNA"/>
</dbReference>
<feature type="compositionally biased region" description="Basic residues" evidence="1">
    <location>
        <begin position="646"/>
        <end position="655"/>
    </location>
</feature>
<name>A0A1R4GNG0_9MICC</name>
<sequence length="691" mass="73949">MDQDNEAQTVTGWTLTRLGPTPVDGSSRFKAAEALSRFAEAEKFRAAAMLHDEAQQAIDPRLEALTSRPGMRISLRTGRIISYAATDSAALEIALIAGLSPGQGHRVLDQAETLVMDTPEVLESLALGRIGASHVQRILEHTQHITAEPVVLPARDADEASKEEFERQAAASAARARADRRDFGADMLAIAPGKSPSQLRARGRQVMERYYGFSFTKRSRAALRDRRISLEEGRDGMTWFSGYLPSASCQAIFSKIDAMARLLKTAPETAVAVSDAATQAAQGPGTEERTGSGTDLLESAGDDPDASLPTDDPGEFRTLDQLRADVFTDFMLNGPRGQGLETVDAQVFVTIPATMLPGTAGGPTNIDDTPINGPEPDTGTAGGANVREGIPAATPVSDHDQAGLDVPGGLAVAELTPGAPLPTILGGGPIDQQSAARLMVAAKSWWRVITDPLTGAVVKFGQRRYRPTAAQRAILQFRDGSCTTPGCTGSGRTCEIDHTQEWQHGGGTDIANLRLGCKRCHRLKSLGLLEVEQRAGGTILVTSLFGTRRVGYPAAPWAVADPWQTSQATGSGGEGPPVDPDAVIPPVVPLPVVRPKAFTIESSTIEREYEKYLDLQIRLWGRIQEVPDSSCEAPQRGRYALTTHAKAARKRRLKRNAGEYGPPAIHRPDDRGNPLHPEPGTPDKPPGKPPF</sequence>
<dbReference type="Pfam" id="PF01844">
    <property type="entry name" value="HNH"/>
    <property type="match status" value="1"/>
</dbReference>
<keyword evidence="4" id="KW-1185">Reference proteome</keyword>
<dbReference type="GO" id="GO:0003676">
    <property type="term" value="F:nucleic acid binding"/>
    <property type="evidence" value="ECO:0007669"/>
    <property type="project" value="InterPro"/>
</dbReference>
<feature type="region of interest" description="Disordered" evidence="1">
    <location>
        <begin position="276"/>
        <end position="315"/>
    </location>
</feature>
<evidence type="ECO:0000256" key="1">
    <source>
        <dbReference type="SAM" id="MobiDB-lite"/>
    </source>
</evidence>
<feature type="domain" description="HNH nuclease" evidence="2">
    <location>
        <begin position="470"/>
        <end position="522"/>
    </location>
</feature>
<proteinExistence type="predicted"/>
<accession>A0A1R4GNG0</accession>
<dbReference type="Gene3D" id="1.10.30.50">
    <property type="match status" value="1"/>
</dbReference>
<evidence type="ECO:0000259" key="2">
    <source>
        <dbReference type="SMART" id="SM00507"/>
    </source>
</evidence>
<dbReference type="SMART" id="SM00507">
    <property type="entry name" value="HNHc"/>
    <property type="match status" value="1"/>
</dbReference>
<dbReference type="CDD" id="cd00085">
    <property type="entry name" value="HNHc"/>
    <property type="match status" value="1"/>
</dbReference>
<dbReference type="InterPro" id="IPR002711">
    <property type="entry name" value="HNH"/>
</dbReference>
<dbReference type="Proteomes" id="UP000195913">
    <property type="component" value="Unassembled WGS sequence"/>
</dbReference>
<organism evidence="3 4">
    <name type="scientific">Arthrobacter rhombi</name>
    <dbReference type="NCBI Taxonomy" id="71253"/>
    <lineage>
        <taxon>Bacteria</taxon>
        <taxon>Bacillati</taxon>
        <taxon>Actinomycetota</taxon>
        <taxon>Actinomycetes</taxon>
        <taxon>Micrococcales</taxon>
        <taxon>Micrococcaceae</taxon>
        <taxon>Arthrobacter</taxon>
    </lineage>
</organism>
<evidence type="ECO:0000313" key="4">
    <source>
        <dbReference type="Proteomes" id="UP000195913"/>
    </source>
</evidence>
<dbReference type="AlphaFoldDB" id="A0A1R4GNG0"/>
<gene>
    <name evidence="3" type="ORF">FM101_11935</name>
</gene>
<feature type="region of interest" description="Disordered" evidence="1">
    <location>
        <begin position="564"/>
        <end position="583"/>
    </location>
</feature>
<dbReference type="GO" id="GO:0008270">
    <property type="term" value="F:zinc ion binding"/>
    <property type="evidence" value="ECO:0007669"/>
    <property type="project" value="InterPro"/>
</dbReference>
<feature type="region of interest" description="Disordered" evidence="1">
    <location>
        <begin position="644"/>
        <end position="691"/>
    </location>
</feature>
<evidence type="ECO:0000313" key="3">
    <source>
        <dbReference type="EMBL" id="SJM69664.1"/>
    </source>
</evidence>
<protein>
    <recommendedName>
        <fullName evidence="2">HNH nuclease domain-containing protein</fullName>
    </recommendedName>
</protein>
<dbReference type="RefSeq" id="WP_158225890.1">
    <property type="nucleotide sequence ID" value="NZ_FUHW01000038.1"/>
</dbReference>
<dbReference type="InterPro" id="IPR003615">
    <property type="entry name" value="HNH_nuc"/>
</dbReference>